<dbReference type="Gene3D" id="1.20.1070.10">
    <property type="entry name" value="Rhodopsin 7-helix transmembrane proteins"/>
    <property type="match status" value="1"/>
</dbReference>
<dbReference type="Pfam" id="PF00001">
    <property type="entry name" value="7tm_1"/>
    <property type="match status" value="1"/>
</dbReference>
<keyword evidence="8" id="KW-1185">Reference proteome</keyword>
<keyword evidence="3 6" id="KW-1133">Transmembrane helix</keyword>
<feature type="transmembrane region" description="Helical" evidence="6">
    <location>
        <begin position="139"/>
        <end position="161"/>
    </location>
</feature>
<protein>
    <submittedName>
        <fullName evidence="7">Integral membrane protein</fullName>
    </submittedName>
</protein>
<keyword evidence="4 6" id="KW-0472">Membrane</keyword>
<evidence type="ECO:0000313" key="7">
    <source>
        <dbReference type="EMBL" id="POS76931.1"/>
    </source>
</evidence>
<dbReference type="STRING" id="158607.A0A2P5I366"/>
<dbReference type="PANTHER" id="PTHR23112:SF37">
    <property type="entry name" value="G PROTEIN-COUPLED RECEPTOR GPR1"/>
    <property type="match status" value="1"/>
</dbReference>
<evidence type="ECO:0000256" key="6">
    <source>
        <dbReference type="SAM" id="Phobius"/>
    </source>
</evidence>
<proteinExistence type="predicted"/>
<organism evidence="7 8">
    <name type="scientific">Diaporthe helianthi</name>
    <dbReference type="NCBI Taxonomy" id="158607"/>
    <lineage>
        <taxon>Eukaryota</taxon>
        <taxon>Fungi</taxon>
        <taxon>Dikarya</taxon>
        <taxon>Ascomycota</taxon>
        <taxon>Pezizomycotina</taxon>
        <taxon>Sordariomycetes</taxon>
        <taxon>Sordariomycetidae</taxon>
        <taxon>Diaporthales</taxon>
        <taxon>Diaporthaceae</taxon>
        <taxon>Diaporthe</taxon>
    </lineage>
</organism>
<evidence type="ECO:0000256" key="1">
    <source>
        <dbReference type="ARBA" id="ARBA00004141"/>
    </source>
</evidence>
<accession>A0A2P5I366</accession>
<evidence type="ECO:0000256" key="2">
    <source>
        <dbReference type="ARBA" id="ARBA00022692"/>
    </source>
</evidence>
<reference evidence="7" key="1">
    <citation type="submission" date="2017-09" db="EMBL/GenBank/DDBJ databases">
        <title>Polyketide synthases of a Diaporthe helianthi virulent isolate.</title>
        <authorList>
            <person name="Baroncelli R."/>
        </authorList>
    </citation>
    <scope>NUCLEOTIDE SEQUENCE [LARGE SCALE GENOMIC DNA]</scope>
    <source>
        <strain evidence="7">7/96</strain>
    </source>
</reference>
<dbReference type="GO" id="GO:0005886">
    <property type="term" value="C:plasma membrane"/>
    <property type="evidence" value="ECO:0007669"/>
    <property type="project" value="TreeGrafter"/>
</dbReference>
<comment type="caution">
    <text evidence="7">The sequence shown here is derived from an EMBL/GenBank/DDBJ whole genome shotgun (WGS) entry which is preliminary data.</text>
</comment>
<name>A0A2P5I366_DIAHE</name>
<dbReference type="SUPFAM" id="SSF81321">
    <property type="entry name" value="Family A G protein-coupled receptor-like"/>
    <property type="match status" value="1"/>
</dbReference>
<feature type="transmembrane region" description="Helical" evidence="6">
    <location>
        <begin position="309"/>
        <end position="331"/>
    </location>
</feature>
<dbReference type="OrthoDB" id="100006at2759"/>
<evidence type="ECO:0000256" key="4">
    <source>
        <dbReference type="ARBA" id="ARBA00023136"/>
    </source>
</evidence>
<dbReference type="Proteomes" id="UP000094444">
    <property type="component" value="Unassembled WGS sequence"/>
</dbReference>
<sequence>MRRRTDAQAQLLQGDQDKAFRPESLNLELVLEQGNLGPAPRHDLARKCSTTNEPKQYPPPNQFVVLFHSLLLADLHQAVAFFLNIVWVARDGISVESPACWAQGLFMSNGDLASSCFIFIIALHTYLSLVREYRLPQRALYAWIAGTWIFIYGIGLAGVVFTDNGREFGGYFVRASAWCWISEDYEELRLLTHYLYIFFAIVFPSLLYLAVFASLRSRLSHSQLESGAVPDSETPRPALRHKTSRLSVMSPSPQASSSPLKSPPDTQPGPQINADHHRAFLIYPVIYGLCTLPLAAGRIVAMMGVHVPLGFFCAAGALIVSNGWLDVLLWGTTRHTIVFGRLEDADTSLGLGLDTFDFMRTPPDRRFGKFVWVLGASASDNDCDSDSLAPGTGTTTRPGRWLRRLRRAHQHQQQRHTEKPSMSGITGADMGMTIQKDTMVTVVKEDSDSGHEVPEALRGWMGRHTRNSVSGPVKGWST</sequence>
<comment type="subcellular location">
    <subcellularLocation>
        <location evidence="1">Membrane</location>
        <topology evidence="1">Multi-pass membrane protein</topology>
    </subcellularLocation>
</comment>
<feature type="transmembrane region" description="Helical" evidence="6">
    <location>
        <begin position="194"/>
        <end position="215"/>
    </location>
</feature>
<dbReference type="InterPro" id="IPR000276">
    <property type="entry name" value="GPCR_Rhodpsn"/>
</dbReference>
<feature type="compositionally biased region" description="Low complexity" evidence="5">
    <location>
        <begin position="247"/>
        <end position="260"/>
    </location>
</feature>
<dbReference type="GO" id="GO:0007189">
    <property type="term" value="P:adenylate cyclase-activating G protein-coupled receptor signaling pathway"/>
    <property type="evidence" value="ECO:0007669"/>
    <property type="project" value="TreeGrafter"/>
</dbReference>
<keyword evidence="2 6" id="KW-0812">Transmembrane</keyword>
<dbReference type="EMBL" id="MAVT02000318">
    <property type="protein sequence ID" value="POS76931.1"/>
    <property type="molecule type" value="Genomic_DNA"/>
</dbReference>
<dbReference type="AlphaFoldDB" id="A0A2P5I366"/>
<feature type="transmembrane region" description="Helical" evidence="6">
    <location>
        <begin position="280"/>
        <end position="303"/>
    </location>
</feature>
<gene>
    <name evidence="7" type="ORF">DHEL01_v204675</name>
</gene>
<feature type="region of interest" description="Disordered" evidence="5">
    <location>
        <begin position="408"/>
        <end position="427"/>
    </location>
</feature>
<evidence type="ECO:0000313" key="8">
    <source>
        <dbReference type="Proteomes" id="UP000094444"/>
    </source>
</evidence>
<feature type="transmembrane region" description="Helical" evidence="6">
    <location>
        <begin position="63"/>
        <end position="89"/>
    </location>
</feature>
<dbReference type="InParanoid" id="A0A2P5I366"/>
<dbReference type="PANTHER" id="PTHR23112">
    <property type="entry name" value="G PROTEIN-COUPLED RECEPTOR 157-RELATED"/>
    <property type="match status" value="1"/>
</dbReference>
<evidence type="ECO:0000256" key="5">
    <source>
        <dbReference type="SAM" id="MobiDB-lite"/>
    </source>
</evidence>
<feature type="region of interest" description="Disordered" evidence="5">
    <location>
        <begin position="243"/>
        <end position="269"/>
    </location>
</feature>
<evidence type="ECO:0000256" key="3">
    <source>
        <dbReference type="ARBA" id="ARBA00022989"/>
    </source>
</evidence>
<dbReference type="GO" id="GO:0004930">
    <property type="term" value="F:G protein-coupled receptor activity"/>
    <property type="evidence" value="ECO:0007669"/>
    <property type="project" value="InterPro"/>
</dbReference>
<feature type="transmembrane region" description="Helical" evidence="6">
    <location>
        <begin position="101"/>
        <end position="127"/>
    </location>
</feature>